<dbReference type="InterPro" id="IPR000631">
    <property type="entry name" value="CARKD"/>
</dbReference>
<dbReference type="PROSITE" id="PS51385">
    <property type="entry name" value="YJEF_N"/>
    <property type="match status" value="1"/>
</dbReference>
<dbReference type="InterPro" id="IPR004443">
    <property type="entry name" value="YjeF_N_dom"/>
</dbReference>
<comment type="similarity">
    <text evidence="6">In the N-terminal section; belongs to the NnrE/AIBP family.</text>
</comment>
<comment type="caution">
    <text evidence="5">Lacks conserved residue(s) required for the propagation of feature annotation.</text>
</comment>
<feature type="binding site" evidence="4">
    <location>
        <position position="242"/>
    </location>
    <ligand>
        <name>(6S)-NADPHX</name>
        <dbReference type="ChEBI" id="CHEBI:64076"/>
    </ligand>
</feature>
<keyword evidence="4 6" id="KW-0520">NAD</keyword>
<keyword evidence="4 6" id="KW-0456">Lyase</keyword>
<comment type="catalytic activity">
    <reaction evidence="4 6">
        <text>(6S)-NADPHX + ADP = AMP + phosphate + NADPH + H(+)</text>
        <dbReference type="Rhea" id="RHEA:32235"/>
        <dbReference type="ChEBI" id="CHEBI:15378"/>
        <dbReference type="ChEBI" id="CHEBI:43474"/>
        <dbReference type="ChEBI" id="CHEBI:57783"/>
        <dbReference type="ChEBI" id="CHEBI:64076"/>
        <dbReference type="ChEBI" id="CHEBI:456215"/>
        <dbReference type="ChEBI" id="CHEBI:456216"/>
        <dbReference type="EC" id="4.2.1.136"/>
    </reaction>
</comment>
<dbReference type="InterPro" id="IPR030677">
    <property type="entry name" value="Nnr"/>
</dbReference>
<feature type="domain" description="YjeF C-terminal" evidence="7">
    <location>
        <begin position="209"/>
        <end position="466"/>
    </location>
</feature>
<dbReference type="CDD" id="cd01171">
    <property type="entry name" value="YXKO-related"/>
    <property type="match status" value="1"/>
</dbReference>
<feature type="binding site" evidence="5">
    <location>
        <begin position="63"/>
        <end position="67"/>
    </location>
    <ligand>
        <name>(6S)-NADPHX</name>
        <dbReference type="ChEBI" id="CHEBI:64076"/>
    </ligand>
</feature>
<feature type="domain" description="YjeF N-terminal" evidence="8">
    <location>
        <begin position="17"/>
        <end position="209"/>
    </location>
</feature>
<evidence type="ECO:0000256" key="1">
    <source>
        <dbReference type="ARBA" id="ARBA00022741"/>
    </source>
</evidence>
<dbReference type="PANTHER" id="PTHR12592:SF0">
    <property type="entry name" value="ATP-DEPENDENT (S)-NAD(P)H-HYDRATE DEHYDRATASE"/>
    <property type="match status" value="1"/>
</dbReference>
<dbReference type="Pfam" id="PF03853">
    <property type="entry name" value="YjeF_N"/>
    <property type="match status" value="1"/>
</dbReference>
<keyword evidence="3" id="KW-0511">Multifunctional enzyme</keyword>
<keyword evidence="5 6" id="KW-0413">Isomerase</keyword>
<evidence type="ECO:0000259" key="8">
    <source>
        <dbReference type="PROSITE" id="PS51385"/>
    </source>
</evidence>
<keyword evidence="4 6" id="KW-0521">NADP</keyword>
<dbReference type="HAMAP" id="MF_01966">
    <property type="entry name" value="NADHX_epimerase"/>
    <property type="match status" value="1"/>
</dbReference>
<comment type="cofactor">
    <cofactor evidence="4">
        <name>Mg(2+)</name>
        <dbReference type="ChEBI" id="CHEBI:18420"/>
    </cofactor>
</comment>
<evidence type="ECO:0000256" key="6">
    <source>
        <dbReference type="PIRNR" id="PIRNR017184"/>
    </source>
</evidence>
<dbReference type="RefSeq" id="WP_219239180.1">
    <property type="nucleotide sequence ID" value="NZ_JAHWZX010000017.1"/>
</dbReference>
<feature type="binding site" evidence="4">
    <location>
        <begin position="385"/>
        <end position="389"/>
    </location>
    <ligand>
        <name>AMP</name>
        <dbReference type="ChEBI" id="CHEBI:456215"/>
    </ligand>
</feature>
<dbReference type="Pfam" id="PF01256">
    <property type="entry name" value="Carb_kinase"/>
    <property type="match status" value="1"/>
</dbReference>
<evidence type="ECO:0000256" key="4">
    <source>
        <dbReference type="HAMAP-Rule" id="MF_01965"/>
    </source>
</evidence>
<dbReference type="EC" id="4.2.1.136" evidence="6"/>
<feature type="binding site" evidence="4">
    <location>
        <position position="414"/>
    </location>
    <ligand>
        <name>(6S)-NADPHX</name>
        <dbReference type="ChEBI" id="CHEBI:64076"/>
    </ligand>
</feature>
<evidence type="ECO:0000256" key="5">
    <source>
        <dbReference type="HAMAP-Rule" id="MF_01966"/>
    </source>
</evidence>
<sequence>MTLRIPPGTPVLTAQAMRDAEQACFDKGVAQGELMERAGAAVAQAALRFAMDRSILVLAGPGNNGGDAYVAARLLAERGHDVTVAALGGKRDGAAEEMRQRWTGNTVPLEQAEPRAVLIDGLFGTGMSRPIEGAVKAALHRLVAAAQFSLAIDLPSGLDTDSGGDMGAARVDVTVALGSLKPAHLLGYGLERCGHVLLADIGIPISPEVVKLARPRLTPPAPDAHKYSRGMVVVVEGEMPGASRLAARAALHGGAGYVLLAGTGSADAGPDALVHARVDDAKALHDLLDDARVGAVVIGPGLGRSEAARAKLEAVLAAPHPTVFDGDALTLLGEGATQCFAKRDAVSILTPHAGEFARMFGKNGRGKIERTRDAAADCGAVIVHKGPDTVIGGLTQLTVANAGTAWLSTAGTGDILAGLVGARLAVEGRCGVCHAVWLHGRAAELAGAAFAADRLIRHIPQAIEECL</sequence>
<comment type="catalytic activity">
    <reaction evidence="4 6">
        <text>(6S)-NADHX + ADP = AMP + phosphate + NADH + H(+)</text>
        <dbReference type="Rhea" id="RHEA:32223"/>
        <dbReference type="ChEBI" id="CHEBI:15378"/>
        <dbReference type="ChEBI" id="CHEBI:43474"/>
        <dbReference type="ChEBI" id="CHEBI:57945"/>
        <dbReference type="ChEBI" id="CHEBI:64074"/>
        <dbReference type="ChEBI" id="CHEBI:456215"/>
        <dbReference type="ChEBI" id="CHEBI:456216"/>
        <dbReference type="EC" id="4.2.1.136"/>
    </reaction>
</comment>
<protein>
    <recommendedName>
        <fullName evidence="6">Bifunctional NAD(P)H-hydrate repair enzyme</fullName>
    </recommendedName>
    <alternativeName>
        <fullName evidence="6">Nicotinamide nucleotide repair protein</fullName>
    </alternativeName>
    <domain>
        <recommendedName>
            <fullName evidence="6">ADP-dependent (S)-NAD(P)H-hydrate dehydratase</fullName>
            <ecNumber evidence="6">4.2.1.136</ecNumber>
        </recommendedName>
        <alternativeName>
            <fullName evidence="6">ADP-dependent NAD(P)HX dehydratase</fullName>
        </alternativeName>
    </domain>
    <domain>
        <recommendedName>
            <fullName evidence="6">NAD(P)H-hydrate epimerase</fullName>
            <ecNumber evidence="6">5.1.99.6</ecNumber>
        </recommendedName>
    </domain>
</protein>
<feature type="binding site" evidence="5">
    <location>
        <position position="153"/>
    </location>
    <ligand>
        <name>(6S)-NADPHX</name>
        <dbReference type="ChEBI" id="CHEBI:64076"/>
    </ligand>
</feature>
<feature type="binding site" evidence="5">
    <location>
        <position position="156"/>
    </location>
    <ligand>
        <name>K(+)</name>
        <dbReference type="ChEBI" id="CHEBI:29103"/>
    </ligand>
</feature>
<dbReference type="Proteomes" id="UP001197214">
    <property type="component" value="Unassembled WGS sequence"/>
</dbReference>
<comment type="catalytic activity">
    <reaction evidence="5 6">
        <text>(6R)-NADHX = (6S)-NADHX</text>
        <dbReference type="Rhea" id="RHEA:32215"/>
        <dbReference type="ChEBI" id="CHEBI:64074"/>
        <dbReference type="ChEBI" id="CHEBI:64075"/>
        <dbReference type="EC" id="5.1.99.6"/>
    </reaction>
</comment>
<name>A0ABS6XRL7_9SPHN</name>
<dbReference type="PIRSF" id="PIRSF017184">
    <property type="entry name" value="Nnr"/>
    <property type="match status" value="1"/>
</dbReference>
<accession>A0ABS6XRL7</accession>
<comment type="function">
    <text evidence="4">Catalyzes the dehydration of the S-form of NAD(P)HX at the expense of ADP, which is converted to AMP. Together with NAD(P)HX epimerase, which catalyzes the epimerization of the S- and R-forms, the enzyme allows the repair of both epimers of NAD(P)HX, a damaged form of NAD(P)H that is a result of enzymatic or heat-dependent hydration.</text>
</comment>
<comment type="caution">
    <text evidence="9">The sequence shown here is derived from an EMBL/GenBank/DDBJ whole genome shotgun (WGS) entry which is preliminary data.</text>
</comment>
<dbReference type="PROSITE" id="PS51383">
    <property type="entry name" value="YJEF_C_3"/>
    <property type="match status" value="1"/>
</dbReference>
<keyword evidence="2 4" id="KW-0067">ATP-binding</keyword>
<comment type="subunit">
    <text evidence="4">Homotetramer.</text>
</comment>
<comment type="cofactor">
    <cofactor evidence="5 6">
        <name>K(+)</name>
        <dbReference type="ChEBI" id="CHEBI:29103"/>
    </cofactor>
    <text evidence="5 6">Binds 1 potassium ion per subunit.</text>
</comment>
<proteinExistence type="inferred from homology"/>
<feature type="binding site" evidence="5">
    <location>
        <position position="120"/>
    </location>
    <ligand>
        <name>K(+)</name>
        <dbReference type="ChEBI" id="CHEBI:29103"/>
    </ligand>
</feature>
<dbReference type="NCBIfam" id="TIGR00196">
    <property type="entry name" value="yjeF_cterm"/>
    <property type="match status" value="1"/>
</dbReference>
<comment type="function">
    <text evidence="5">Catalyzes the epimerization of the S- and R-forms of NAD(P)HX, a damaged form of NAD(P)H that is a result of enzymatic or heat-dependent hydration. This is a prerequisite for the S-specific NAD(P)H-hydrate dehydratase to allow the repair of both epimers of NAD(P)HX.</text>
</comment>
<evidence type="ECO:0000313" key="10">
    <source>
        <dbReference type="Proteomes" id="UP001197214"/>
    </source>
</evidence>
<comment type="similarity">
    <text evidence="5">Belongs to the NnrE/AIBP family.</text>
</comment>
<feature type="binding site" evidence="4">
    <location>
        <position position="413"/>
    </location>
    <ligand>
        <name>AMP</name>
        <dbReference type="ChEBI" id="CHEBI:456215"/>
    </ligand>
</feature>
<evidence type="ECO:0000313" key="9">
    <source>
        <dbReference type="EMBL" id="MBW4332056.1"/>
    </source>
</evidence>
<dbReference type="EC" id="5.1.99.6" evidence="6"/>
<evidence type="ECO:0000259" key="7">
    <source>
        <dbReference type="PROSITE" id="PS51383"/>
    </source>
</evidence>
<comment type="similarity">
    <text evidence="4">Belongs to the NnrD/CARKD family.</text>
</comment>
<keyword evidence="1 4" id="KW-0547">Nucleotide-binding</keyword>
<feature type="binding site" evidence="5">
    <location>
        <begin position="124"/>
        <end position="130"/>
    </location>
    <ligand>
        <name>(6S)-NADPHX</name>
        <dbReference type="ChEBI" id="CHEBI:64076"/>
    </ligand>
</feature>
<feature type="binding site" evidence="4">
    <location>
        <position position="301"/>
    </location>
    <ligand>
        <name>(6S)-NADPHX</name>
        <dbReference type="ChEBI" id="CHEBI:64076"/>
    </ligand>
</feature>
<reference evidence="9 10" key="1">
    <citation type="submission" date="2021-07" db="EMBL/GenBank/DDBJ databases">
        <title>Stakelama flava sp. nov., a novel endophytic bacterium isolated from branch of Kandelia candel.</title>
        <authorList>
            <person name="Tuo L."/>
        </authorList>
    </citation>
    <scope>NUCLEOTIDE SEQUENCE [LARGE SCALE GENOMIC DNA]</scope>
    <source>
        <strain evidence="9 10">CBK3Z-3</strain>
    </source>
</reference>
<feature type="binding site" evidence="5">
    <location>
        <position position="64"/>
    </location>
    <ligand>
        <name>K(+)</name>
        <dbReference type="ChEBI" id="CHEBI:29103"/>
    </ligand>
</feature>
<comment type="function">
    <text evidence="6">Bifunctional enzyme that catalyzes the epimerization of the S- and R-forms of NAD(P)HX and the dehydration of the S-form of NAD(P)HX at the expense of ADP, which is converted to AMP. This allows the repair of both epimers of NAD(P)HX, a damaged form of NAD(P)H that is a result of enzymatic or heat-dependent hydration.</text>
</comment>
<dbReference type="NCBIfam" id="TIGR00197">
    <property type="entry name" value="yjeF_nterm"/>
    <property type="match status" value="1"/>
</dbReference>
<keyword evidence="5 6" id="KW-0479">Metal-binding</keyword>
<feature type="binding site" evidence="4">
    <location>
        <position position="352"/>
    </location>
    <ligand>
        <name>(6S)-NADPHX</name>
        <dbReference type="ChEBI" id="CHEBI:64076"/>
    </ligand>
</feature>
<comment type="catalytic activity">
    <reaction evidence="5 6">
        <text>(6R)-NADPHX = (6S)-NADPHX</text>
        <dbReference type="Rhea" id="RHEA:32227"/>
        <dbReference type="ChEBI" id="CHEBI:64076"/>
        <dbReference type="ChEBI" id="CHEBI:64077"/>
        <dbReference type="EC" id="5.1.99.6"/>
    </reaction>
</comment>
<keyword evidence="10" id="KW-1185">Reference proteome</keyword>
<organism evidence="9 10">
    <name type="scientific">Stakelama flava</name>
    <dbReference type="NCBI Taxonomy" id="2860338"/>
    <lineage>
        <taxon>Bacteria</taxon>
        <taxon>Pseudomonadati</taxon>
        <taxon>Pseudomonadota</taxon>
        <taxon>Alphaproteobacteria</taxon>
        <taxon>Sphingomonadales</taxon>
        <taxon>Sphingomonadaceae</taxon>
        <taxon>Stakelama</taxon>
    </lineage>
</organism>
<evidence type="ECO:0000256" key="3">
    <source>
        <dbReference type="ARBA" id="ARBA00023268"/>
    </source>
</evidence>
<dbReference type="HAMAP" id="MF_01965">
    <property type="entry name" value="NADHX_dehydratase"/>
    <property type="match status" value="1"/>
</dbReference>
<gene>
    <name evidence="4" type="primary">nnrD</name>
    <name evidence="5" type="synonym">nnrE</name>
    <name evidence="9" type="ORF">KY084_14395</name>
</gene>
<evidence type="ECO:0000256" key="2">
    <source>
        <dbReference type="ARBA" id="ARBA00022840"/>
    </source>
</evidence>
<comment type="similarity">
    <text evidence="6">In the C-terminal section; belongs to the NnrD/CARKD family.</text>
</comment>
<keyword evidence="5 6" id="KW-0630">Potassium</keyword>
<dbReference type="EMBL" id="JAHWZX010000017">
    <property type="protein sequence ID" value="MBW4332056.1"/>
    <property type="molecule type" value="Genomic_DNA"/>
</dbReference>
<dbReference type="PANTHER" id="PTHR12592">
    <property type="entry name" value="ATP-DEPENDENT (S)-NAD(P)H-HYDRATE DEHYDRATASE FAMILY MEMBER"/>
    <property type="match status" value="1"/>
</dbReference>